<evidence type="ECO:0000313" key="2">
    <source>
        <dbReference type="Proteomes" id="UP000887564"/>
    </source>
</evidence>
<name>A0A914RUF8_PAREQ</name>
<evidence type="ECO:0000256" key="1">
    <source>
        <dbReference type="SAM" id="SignalP"/>
    </source>
</evidence>
<evidence type="ECO:0000313" key="3">
    <source>
        <dbReference type="WBParaSite" id="PEQ_0001012001-mRNA-1"/>
    </source>
</evidence>
<dbReference type="WBParaSite" id="PEQ_0001012001-mRNA-1">
    <property type="protein sequence ID" value="PEQ_0001012001-mRNA-1"/>
    <property type="gene ID" value="PEQ_0001012001"/>
</dbReference>
<sequence>MNAFFSNNIVCLIVRIVILTFCVCNGQSFSLIDYITPEDCSQDSYYESSRLRCMPCANGTYTSSDKFTCECPVVTLNLLSKKMNQLLKYFSPTN</sequence>
<keyword evidence="2" id="KW-1185">Reference proteome</keyword>
<reference evidence="3" key="1">
    <citation type="submission" date="2022-11" db="UniProtKB">
        <authorList>
            <consortium name="WormBaseParasite"/>
        </authorList>
    </citation>
    <scope>IDENTIFICATION</scope>
</reference>
<protein>
    <submittedName>
        <fullName evidence="3">TNFR-Cys domain-containing protein</fullName>
    </submittedName>
</protein>
<keyword evidence="1" id="KW-0732">Signal</keyword>
<accession>A0A914RUF8</accession>
<dbReference type="AlphaFoldDB" id="A0A914RUF8"/>
<feature type="chain" id="PRO_5037540639" evidence="1">
    <location>
        <begin position="27"/>
        <end position="94"/>
    </location>
</feature>
<proteinExistence type="predicted"/>
<feature type="signal peptide" evidence="1">
    <location>
        <begin position="1"/>
        <end position="26"/>
    </location>
</feature>
<dbReference type="Proteomes" id="UP000887564">
    <property type="component" value="Unplaced"/>
</dbReference>
<organism evidence="2 3">
    <name type="scientific">Parascaris equorum</name>
    <name type="common">Equine roundworm</name>
    <dbReference type="NCBI Taxonomy" id="6256"/>
    <lineage>
        <taxon>Eukaryota</taxon>
        <taxon>Metazoa</taxon>
        <taxon>Ecdysozoa</taxon>
        <taxon>Nematoda</taxon>
        <taxon>Chromadorea</taxon>
        <taxon>Rhabditida</taxon>
        <taxon>Spirurina</taxon>
        <taxon>Ascaridomorpha</taxon>
        <taxon>Ascaridoidea</taxon>
        <taxon>Ascarididae</taxon>
        <taxon>Parascaris</taxon>
    </lineage>
</organism>